<evidence type="ECO:0000313" key="2">
    <source>
        <dbReference type="Proteomes" id="UP000622317"/>
    </source>
</evidence>
<accession>A0A927FEE9</accession>
<gene>
    <name evidence="1" type="ORF">IEN85_20425</name>
</gene>
<dbReference type="Pfam" id="PF09932">
    <property type="entry name" value="DUF2164"/>
    <property type="match status" value="1"/>
</dbReference>
<comment type="caution">
    <text evidence="1">The sequence shown here is derived from an EMBL/GenBank/DDBJ whole genome shotgun (WGS) entry which is preliminary data.</text>
</comment>
<dbReference type="InterPro" id="IPR018680">
    <property type="entry name" value="DUF2164"/>
</dbReference>
<dbReference type="AlphaFoldDB" id="A0A927FEE9"/>
<dbReference type="EMBL" id="JACYFG010000051">
    <property type="protein sequence ID" value="MBD5781878.1"/>
    <property type="molecule type" value="Genomic_DNA"/>
</dbReference>
<evidence type="ECO:0000313" key="1">
    <source>
        <dbReference type="EMBL" id="MBD5781878.1"/>
    </source>
</evidence>
<organism evidence="1 2">
    <name type="scientific">Pelagicoccus enzymogenes</name>
    <dbReference type="NCBI Taxonomy" id="2773457"/>
    <lineage>
        <taxon>Bacteria</taxon>
        <taxon>Pseudomonadati</taxon>
        <taxon>Verrucomicrobiota</taxon>
        <taxon>Opitutia</taxon>
        <taxon>Puniceicoccales</taxon>
        <taxon>Pelagicoccaceae</taxon>
        <taxon>Pelagicoccus</taxon>
    </lineage>
</organism>
<sequence length="77" mass="8842">MPITLSKEQLTEAILATQQYMEDEFDLEIGELKARFLIEFLLKEIGPHAYNQGVDDADAYFRAKLEDLKGSCFEPRS</sequence>
<dbReference type="Proteomes" id="UP000622317">
    <property type="component" value="Unassembled WGS sequence"/>
</dbReference>
<keyword evidence="2" id="KW-1185">Reference proteome</keyword>
<reference evidence="1" key="1">
    <citation type="submission" date="2020-09" db="EMBL/GenBank/DDBJ databases">
        <title>Pelagicoccus enzymogenes sp. nov. with an EPS production, isolated from marine sediment.</title>
        <authorList>
            <person name="Feng X."/>
        </authorList>
    </citation>
    <scope>NUCLEOTIDE SEQUENCE</scope>
    <source>
        <strain evidence="1">NFK12</strain>
    </source>
</reference>
<proteinExistence type="predicted"/>
<dbReference type="RefSeq" id="WP_191618956.1">
    <property type="nucleotide sequence ID" value="NZ_JACYFG010000051.1"/>
</dbReference>
<protein>
    <submittedName>
        <fullName evidence="1">DUF2164 domain-containing protein</fullName>
    </submittedName>
</protein>
<name>A0A927FEE9_9BACT</name>